<feature type="transmembrane region" description="Helical" evidence="1">
    <location>
        <begin position="45"/>
        <end position="68"/>
    </location>
</feature>
<keyword evidence="3" id="KW-1185">Reference proteome</keyword>
<feature type="transmembrane region" description="Helical" evidence="1">
    <location>
        <begin position="80"/>
        <end position="102"/>
    </location>
</feature>
<keyword evidence="1" id="KW-1133">Transmembrane helix</keyword>
<protein>
    <submittedName>
        <fullName evidence="2">Uncharacterized protein</fullName>
    </submittedName>
</protein>
<keyword evidence="1" id="KW-0812">Transmembrane</keyword>
<accession>A0A7X5R3G3</accession>
<dbReference type="RefSeq" id="WP_167151553.1">
    <property type="nucleotide sequence ID" value="NZ_JAAMOX010000002.1"/>
</dbReference>
<evidence type="ECO:0000313" key="3">
    <source>
        <dbReference type="Proteomes" id="UP000541033"/>
    </source>
</evidence>
<dbReference type="AlphaFoldDB" id="A0A7X5R3G3"/>
<reference evidence="2 3" key="1">
    <citation type="submission" date="2020-02" db="EMBL/GenBank/DDBJ databases">
        <title>Sequencing the genomes of 1000 actinobacteria strains.</title>
        <authorList>
            <person name="Klenk H.-P."/>
        </authorList>
    </citation>
    <scope>NUCLEOTIDE SEQUENCE [LARGE SCALE GENOMIC DNA]</scope>
    <source>
        <strain evidence="2 3">DSM 27960</strain>
    </source>
</reference>
<keyword evidence="1" id="KW-0472">Membrane</keyword>
<name>A0A7X5R3G3_9MICO</name>
<sequence>MADMARDFGCRMSEEEPARDSRYSEAALAFGHAAVLERRRFRRQVAGYALVGAPVALVGIVGGSIRFFAGPPRGDQMVSLFAIVLSIVAFVIGFSALMLWILTSKVRGKLNVVRTQLGSDSAAYMLRRSFGLFSVLERMEHRKLFDENKDEYLICIVTAAEIHFSGAATGLSPSVTVPYSEILSVELGPGLTSRSLMTLGERRGIVLTLRADPEERVVLFPMNEKNWGLTSLSEGELVRIVNQIRAAIGHTS</sequence>
<evidence type="ECO:0000256" key="1">
    <source>
        <dbReference type="SAM" id="Phobius"/>
    </source>
</evidence>
<evidence type="ECO:0000313" key="2">
    <source>
        <dbReference type="EMBL" id="NIH54916.1"/>
    </source>
</evidence>
<dbReference type="EMBL" id="JAAMOX010000002">
    <property type="protein sequence ID" value="NIH54916.1"/>
    <property type="molecule type" value="Genomic_DNA"/>
</dbReference>
<gene>
    <name evidence="2" type="ORF">FHX76_002812</name>
</gene>
<comment type="caution">
    <text evidence="2">The sequence shown here is derived from an EMBL/GenBank/DDBJ whole genome shotgun (WGS) entry which is preliminary data.</text>
</comment>
<organism evidence="2 3">
    <name type="scientific">Lysinibacter cavernae</name>
    <dbReference type="NCBI Taxonomy" id="1640652"/>
    <lineage>
        <taxon>Bacteria</taxon>
        <taxon>Bacillati</taxon>
        <taxon>Actinomycetota</taxon>
        <taxon>Actinomycetes</taxon>
        <taxon>Micrococcales</taxon>
        <taxon>Microbacteriaceae</taxon>
        <taxon>Lysinibacter</taxon>
    </lineage>
</organism>
<dbReference type="Proteomes" id="UP000541033">
    <property type="component" value="Unassembled WGS sequence"/>
</dbReference>
<proteinExistence type="predicted"/>